<protein>
    <submittedName>
        <fullName evidence="2">Unnamed protein product</fullName>
    </submittedName>
</protein>
<gene>
    <name evidence="2" type="ORF">Pfra01_001035000</name>
</gene>
<reference evidence="2" key="1">
    <citation type="submission" date="2023-04" db="EMBL/GenBank/DDBJ databases">
        <title>Phytophthora fragariaefolia NBRC 109709.</title>
        <authorList>
            <person name="Ichikawa N."/>
            <person name="Sato H."/>
            <person name="Tonouchi N."/>
        </authorList>
    </citation>
    <scope>NUCLEOTIDE SEQUENCE</scope>
    <source>
        <strain evidence="2">NBRC 109709</strain>
    </source>
</reference>
<organism evidence="2 3">
    <name type="scientific">Phytophthora fragariaefolia</name>
    <dbReference type="NCBI Taxonomy" id="1490495"/>
    <lineage>
        <taxon>Eukaryota</taxon>
        <taxon>Sar</taxon>
        <taxon>Stramenopiles</taxon>
        <taxon>Oomycota</taxon>
        <taxon>Peronosporomycetes</taxon>
        <taxon>Peronosporales</taxon>
        <taxon>Peronosporaceae</taxon>
        <taxon>Phytophthora</taxon>
    </lineage>
</organism>
<feature type="compositionally biased region" description="Low complexity" evidence="1">
    <location>
        <begin position="100"/>
        <end position="120"/>
    </location>
</feature>
<sequence length="120" mass="12794">MTKSSIITLEKPKPKLDKQKLTISTALQHEDTALITPGSAIRPHQLARATNVDGHLAPLHQRTRVSLHEKRAPSSAPQDVTVCTGSTTDIARMYGGRPGNNSSNSSSPSVDNHSDSSISS</sequence>
<dbReference type="EMBL" id="BSXT01000989">
    <property type="protein sequence ID" value="GMF37178.1"/>
    <property type="molecule type" value="Genomic_DNA"/>
</dbReference>
<name>A0A9W7CQE0_9STRA</name>
<evidence type="ECO:0000313" key="3">
    <source>
        <dbReference type="Proteomes" id="UP001165121"/>
    </source>
</evidence>
<feature type="region of interest" description="Disordered" evidence="1">
    <location>
        <begin position="65"/>
        <end position="120"/>
    </location>
</feature>
<proteinExistence type="predicted"/>
<dbReference type="AlphaFoldDB" id="A0A9W7CQE0"/>
<evidence type="ECO:0000313" key="2">
    <source>
        <dbReference type="EMBL" id="GMF37178.1"/>
    </source>
</evidence>
<comment type="caution">
    <text evidence="2">The sequence shown here is derived from an EMBL/GenBank/DDBJ whole genome shotgun (WGS) entry which is preliminary data.</text>
</comment>
<evidence type="ECO:0000256" key="1">
    <source>
        <dbReference type="SAM" id="MobiDB-lite"/>
    </source>
</evidence>
<feature type="compositionally biased region" description="Polar residues" evidence="1">
    <location>
        <begin position="75"/>
        <end position="89"/>
    </location>
</feature>
<keyword evidence="3" id="KW-1185">Reference proteome</keyword>
<accession>A0A9W7CQE0</accession>
<dbReference type="Proteomes" id="UP001165121">
    <property type="component" value="Unassembled WGS sequence"/>
</dbReference>